<keyword evidence="3 7" id="KW-0378">Hydrolase</keyword>
<feature type="compositionally biased region" description="Gly residues" evidence="8">
    <location>
        <begin position="615"/>
        <end position="624"/>
    </location>
</feature>
<evidence type="ECO:0000256" key="2">
    <source>
        <dbReference type="ARBA" id="ARBA00022741"/>
    </source>
</evidence>
<comment type="caution">
    <text evidence="12">The sequence shown here is derived from an EMBL/GenBank/DDBJ whole genome shotgun (WGS) entry which is preliminary data.</text>
</comment>
<name>A0A7W0CRD4_9ACTN</name>
<evidence type="ECO:0000256" key="5">
    <source>
        <dbReference type="ARBA" id="ARBA00022840"/>
    </source>
</evidence>
<dbReference type="Pfam" id="PF00271">
    <property type="entry name" value="Helicase_C"/>
    <property type="match status" value="1"/>
</dbReference>
<protein>
    <recommendedName>
        <fullName evidence="1">RNA helicase</fullName>
        <ecNumber evidence="1">3.6.4.13</ecNumber>
    </recommendedName>
</protein>
<dbReference type="PROSITE" id="PS51195">
    <property type="entry name" value="Q_MOTIF"/>
    <property type="match status" value="1"/>
</dbReference>
<evidence type="ECO:0000259" key="11">
    <source>
        <dbReference type="PROSITE" id="PS51195"/>
    </source>
</evidence>
<dbReference type="PANTHER" id="PTHR47963">
    <property type="entry name" value="DEAD-BOX ATP-DEPENDENT RNA HELICASE 47, MITOCHONDRIAL"/>
    <property type="match status" value="1"/>
</dbReference>
<feature type="short sequence motif" description="Q motif" evidence="6">
    <location>
        <begin position="9"/>
        <end position="37"/>
    </location>
</feature>
<dbReference type="PANTHER" id="PTHR47963:SF8">
    <property type="entry name" value="ATP-DEPENDENT RNA HELICASE DEAD"/>
    <property type="match status" value="1"/>
</dbReference>
<evidence type="ECO:0000256" key="6">
    <source>
        <dbReference type="PROSITE-ProRule" id="PRU00552"/>
    </source>
</evidence>
<dbReference type="InterPro" id="IPR044742">
    <property type="entry name" value="DEAD/DEAH_RhlB"/>
</dbReference>
<dbReference type="Proteomes" id="UP000530928">
    <property type="component" value="Unassembled WGS sequence"/>
</dbReference>
<dbReference type="CDD" id="cd00268">
    <property type="entry name" value="DEADc"/>
    <property type="match status" value="1"/>
</dbReference>
<dbReference type="InterPro" id="IPR027417">
    <property type="entry name" value="P-loop_NTPase"/>
</dbReference>
<dbReference type="PROSITE" id="PS51194">
    <property type="entry name" value="HELICASE_CTER"/>
    <property type="match status" value="1"/>
</dbReference>
<dbReference type="InterPro" id="IPR014001">
    <property type="entry name" value="Helicase_ATP-bd"/>
</dbReference>
<dbReference type="GO" id="GO:0016787">
    <property type="term" value="F:hydrolase activity"/>
    <property type="evidence" value="ECO:0007669"/>
    <property type="project" value="UniProtKB-KW"/>
</dbReference>
<dbReference type="SMART" id="SM00487">
    <property type="entry name" value="DEXDc"/>
    <property type="match status" value="1"/>
</dbReference>
<keyword evidence="4 7" id="KW-0347">Helicase</keyword>
<feature type="compositionally biased region" description="Basic and acidic residues" evidence="8">
    <location>
        <begin position="419"/>
        <end position="442"/>
    </location>
</feature>
<dbReference type="InterPro" id="IPR011545">
    <property type="entry name" value="DEAD/DEAH_box_helicase_dom"/>
</dbReference>
<dbReference type="InterPro" id="IPR014014">
    <property type="entry name" value="RNA_helicase_DEAD_Q_motif"/>
</dbReference>
<dbReference type="Pfam" id="PF00270">
    <property type="entry name" value="DEAD"/>
    <property type="match status" value="1"/>
</dbReference>
<dbReference type="SUPFAM" id="SSF52540">
    <property type="entry name" value="P-loop containing nucleoside triphosphate hydrolases"/>
    <property type="match status" value="1"/>
</dbReference>
<comment type="similarity">
    <text evidence="7">Belongs to the DEAD box helicase family.</text>
</comment>
<dbReference type="EC" id="3.6.4.13" evidence="1"/>
<dbReference type="GO" id="GO:0003724">
    <property type="term" value="F:RNA helicase activity"/>
    <property type="evidence" value="ECO:0007669"/>
    <property type="project" value="UniProtKB-EC"/>
</dbReference>
<dbReference type="GO" id="GO:0005829">
    <property type="term" value="C:cytosol"/>
    <property type="evidence" value="ECO:0007669"/>
    <property type="project" value="TreeGrafter"/>
</dbReference>
<feature type="region of interest" description="Disordered" evidence="8">
    <location>
        <begin position="419"/>
        <end position="456"/>
    </location>
</feature>
<dbReference type="PROSITE" id="PS51192">
    <property type="entry name" value="HELICASE_ATP_BIND_1"/>
    <property type="match status" value="1"/>
</dbReference>
<dbReference type="GO" id="GO:0005840">
    <property type="term" value="C:ribosome"/>
    <property type="evidence" value="ECO:0007669"/>
    <property type="project" value="TreeGrafter"/>
</dbReference>
<proteinExistence type="inferred from homology"/>
<evidence type="ECO:0000256" key="1">
    <source>
        <dbReference type="ARBA" id="ARBA00012552"/>
    </source>
</evidence>
<feature type="domain" description="Helicase C-terminal" evidence="10">
    <location>
        <begin position="241"/>
        <end position="395"/>
    </location>
</feature>
<dbReference type="InterPro" id="IPR001650">
    <property type="entry name" value="Helicase_C-like"/>
</dbReference>
<evidence type="ECO:0000256" key="4">
    <source>
        <dbReference type="ARBA" id="ARBA00022806"/>
    </source>
</evidence>
<feature type="region of interest" description="Disordered" evidence="8">
    <location>
        <begin position="539"/>
        <end position="571"/>
    </location>
</feature>
<dbReference type="PROSITE" id="PS00039">
    <property type="entry name" value="DEAD_ATP_HELICASE"/>
    <property type="match status" value="1"/>
</dbReference>
<dbReference type="CDD" id="cd18787">
    <property type="entry name" value="SF2_C_DEAD"/>
    <property type="match status" value="1"/>
</dbReference>
<dbReference type="Gene3D" id="3.40.50.300">
    <property type="entry name" value="P-loop containing nucleotide triphosphate hydrolases"/>
    <property type="match status" value="2"/>
</dbReference>
<evidence type="ECO:0000256" key="8">
    <source>
        <dbReference type="SAM" id="MobiDB-lite"/>
    </source>
</evidence>
<dbReference type="EMBL" id="JACDUR010000007">
    <property type="protein sequence ID" value="MBA2895847.1"/>
    <property type="molecule type" value="Genomic_DNA"/>
</dbReference>
<dbReference type="SMART" id="SM00490">
    <property type="entry name" value="HELICc"/>
    <property type="match status" value="1"/>
</dbReference>
<dbReference type="InterPro" id="IPR050547">
    <property type="entry name" value="DEAD_box_RNA_helicases"/>
</dbReference>
<reference evidence="12 13" key="1">
    <citation type="submission" date="2020-07" db="EMBL/GenBank/DDBJ databases">
        <title>Genomic Encyclopedia of Type Strains, Phase IV (KMG-IV): sequencing the most valuable type-strain genomes for metagenomic binning, comparative biology and taxonomic classification.</title>
        <authorList>
            <person name="Goeker M."/>
        </authorList>
    </citation>
    <scope>NUCLEOTIDE SEQUENCE [LARGE SCALE GENOMIC DNA]</scope>
    <source>
        <strain evidence="12 13">DSM 45533</strain>
    </source>
</reference>
<dbReference type="AlphaFoldDB" id="A0A7W0CRD4"/>
<feature type="region of interest" description="Disordered" evidence="8">
    <location>
        <begin position="586"/>
        <end position="624"/>
    </location>
</feature>
<feature type="domain" description="DEAD-box RNA helicase Q" evidence="11">
    <location>
        <begin position="9"/>
        <end position="37"/>
    </location>
</feature>
<evidence type="ECO:0000313" key="12">
    <source>
        <dbReference type="EMBL" id="MBA2895847.1"/>
    </source>
</evidence>
<keyword evidence="13" id="KW-1185">Reference proteome</keyword>
<evidence type="ECO:0000313" key="13">
    <source>
        <dbReference type="Proteomes" id="UP000530928"/>
    </source>
</evidence>
<keyword evidence="2 7" id="KW-0547">Nucleotide-binding</keyword>
<keyword evidence="5 7" id="KW-0067">ATP-binding</keyword>
<evidence type="ECO:0000256" key="3">
    <source>
        <dbReference type="ARBA" id="ARBA00022801"/>
    </source>
</evidence>
<feature type="compositionally biased region" description="Low complexity" evidence="8">
    <location>
        <begin position="539"/>
        <end position="557"/>
    </location>
</feature>
<sequence length="624" mass="68812">MRLRQANLTTFRELGVIPEIADALETEGISTAFPIQEMALPLALAGQDLIGQARTGTGKTYAFGIAMLQSIGKPRKSRKKPRGLVVVPTRELAIQVSEDLTTAAGKLGSRVLTVYGGRAYEPQVEALKAGVDVIVGTPGRLLDLVKQKHLDLSQVTMLVLDEADRMMDLGFLPDIERIFKLVPDERQTMLFSATMPGEIVALSRKYLNRPTHVRAENSDVDESELTPQVRQFVWRVHRMDKIELLARMLQAEGRGLTMVFCETKRACDMVSEQLQTRGFAAAAVHGDLGQGQREQALRAFRNGKIDVLVATDVAARGIDIDDVTHVVNYDTPNDEKTYVHRIGRTGRAGRTGIAVTFVEWEQLTRWKMINQMLGLEFAEPEETYSSSPHVYAELGIPEGTKGVLPREARKRAGLDAERLEDLGETGRSRTRVKERERPARAPRERRRTRSGRSVEETQVVEAEVGSMPERKVEETPALISADELEVKPKRTRTRRAVNESVPAEVPAAAPAVAPAVDEAPRRVRSRRDAVVAEPVVAEPVAQPAAQPVAQPVAAEAPSFLSTPPPPVRREPERIVPASPFQVIFQSPDLATDDDEIAPSAATERQQQRRRARGNGAAGGGQRRR</sequence>
<evidence type="ECO:0000259" key="9">
    <source>
        <dbReference type="PROSITE" id="PS51192"/>
    </source>
</evidence>
<evidence type="ECO:0000256" key="7">
    <source>
        <dbReference type="RuleBase" id="RU000492"/>
    </source>
</evidence>
<organism evidence="12 13">
    <name type="scientific">Nonomuraea soli</name>
    <dbReference type="NCBI Taxonomy" id="1032476"/>
    <lineage>
        <taxon>Bacteria</taxon>
        <taxon>Bacillati</taxon>
        <taxon>Actinomycetota</taxon>
        <taxon>Actinomycetes</taxon>
        <taxon>Streptosporangiales</taxon>
        <taxon>Streptosporangiaceae</taxon>
        <taxon>Nonomuraea</taxon>
    </lineage>
</organism>
<dbReference type="GO" id="GO:0005524">
    <property type="term" value="F:ATP binding"/>
    <property type="evidence" value="ECO:0007669"/>
    <property type="project" value="UniProtKB-KW"/>
</dbReference>
<dbReference type="GO" id="GO:0033592">
    <property type="term" value="F:RNA strand annealing activity"/>
    <property type="evidence" value="ECO:0007669"/>
    <property type="project" value="TreeGrafter"/>
</dbReference>
<feature type="domain" description="Helicase ATP-binding" evidence="9">
    <location>
        <begin position="40"/>
        <end position="213"/>
    </location>
</feature>
<evidence type="ECO:0000259" key="10">
    <source>
        <dbReference type="PROSITE" id="PS51194"/>
    </source>
</evidence>
<accession>A0A7W0CRD4</accession>
<dbReference type="RefSeq" id="WP_376771774.1">
    <property type="nucleotide sequence ID" value="NZ_BAABAM010000011.1"/>
</dbReference>
<dbReference type="GO" id="GO:0009409">
    <property type="term" value="P:response to cold"/>
    <property type="evidence" value="ECO:0007669"/>
    <property type="project" value="TreeGrafter"/>
</dbReference>
<gene>
    <name evidence="12" type="ORF">HNR30_007233</name>
</gene>
<dbReference type="InterPro" id="IPR000629">
    <property type="entry name" value="RNA-helicase_DEAD-box_CS"/>
</dbReference>